<keyword evidence="2" id="KW-1185">Reference proteome</keyword>
<dbReference type="EMBL" id="JAEFBJ010000003">
    <property type="protein sequence ID" value="KAG7633271.1"/>
    <property type="molecule type" value="Genomic_DNA"/>
</dbReference>
<protein>
    <submittedName>
        <fullName evidence="1">Uncharacterized protein</fullName>
    </submittedName>
</protein>
<accession>A0A8T2FPF3</accession>
<gene>
    <name evidence="1" type="ORF">ISN44_As03g035650</name>
</gene>
<comment type="caution">
    <text evidence="1">The sequence shown here is derived from an EMBL/GenBank/DDBJ whole genome shotgun (WGS) entry which is preliminary data.</text>
</comment>
<name>A0A8T2FPF3_ARASU</name>
<dbReference type="AlphaFoldDB" id="A0A8T2FPF3"/>
<proteinExistence type="predicted"/>
<organism evidence="1 2">
    <name type="scientific">Arabidopsis suecica</name>
    <name type="common">Swedish thale-cress</name>
    <name type="synonym">Cardaminopsis suecica</name>
    <dbReference type="NCBI Taxonomy" id="45249"/>
    <lineage>
        <taxon>Eukaryota</taxon>
        <taxon>Viridiplantae</taxon>
        <taxon>Streptophyta</taxon>
        <taxon>Embryophyta</taxon>
        <taxon>Tracheophyta</taxon>
        <taxon>Spermatophyta</taxon>
        <taxon>Magnoliopsida</taxon>
        <taxon>eudicotyledons</taxon>
        <taxon>Gunneridae</taxon>
        <taxon>Pentapetalae</taxon>
        <taxon>rosids</taxon>
        <taxon>malvids</taxon>
        <taxon>Brassicales</taxon>
        <taxon>Brassicaceae</taxon>
        <taxon>Camelineae</taxon>
        <taxon>Arabidopsis</taxon>
    </lineage>
</organism>
<evidence type="ECO:0000313" key="2">
    <source>
        <dbReference type="Proteomes" id="UP000694251"/>
    </source>
</evidence>
<dbReference type="Proteomes" id="UP000694251">
    <property type="component" value="Chromosome 3"/>
</dbReference>
<reference evidence="1 2" key="1">
    <citation type="submission" date="2020-12" db="EMBL/GenBank/DDBJ databases">
        <title>Concerted genomic and epigenomic changes stabilize Arabidopsis allopolyploids.</title>
        <authorList>
            <person name="Chen Z."/>
        </authorList>
    </citation>
    <scope>NUCLEOTIDE SEQUENCE [LARGE SCALE GENOMIC DNA]</scope>
    <source>
        <strain evidence="1">As9502</strain>
        <tissue evidence="1">Leaf</tissue>
    </source>
</reference>
<evidence type="ECO:0000313" key="1">
    <source>
        <dbReference type="EMBL" id="KAG7633271.1"/>
    </source>
</evidence>
<sequence>MAFTGVGDGGRDSVLDYRTRELLPWTRGNLTPRIFWLQLRGPNLAPDSQMFLHRFGTGLRLRSEKLIRSGQIPVSKTQMITSDPQSDSE</sequence>